<organism evidence="1 2">
    <name type="scientific">Apiospora phragmitis</name>
    <dbReference type="NCBI Taxonomy" id="2905665"/>
    <lineage>
        <taxon>Eukaryota</taxon>
        <taxon>Fungi</taxon>
        <taxon>Dikarya</taxon>
        <taxon>Ascomycota</taxon>
        <taxon>Pezizomycotina</taxon>
        <taxon>Sordariomycetes</taxon>
        <taxon>Xylariomycetidae</taxon>
        <taxon>Amphisphaeriales</taxon>
        <taxon>Apiosporaceae</taxon>
        <taxon>Apiospora</taxon>
    </lineage>
</organism>
<gene>
    <name evidence="1" type="ORF">PG994_002666</name>
</gene>
<sequence>MLLAIHRHLGTDHDEYRRRLEFLTLMRALKETIPHDKIYGMYPILQEMGFHLPDPAYSKPIAEVIQDFARACIRELGSLDVFTWELPIAEIPGKPSWVLNCLSPEPSIHATGSELDRPGQLRAFRVERGGEGPNAAYSSRPYQSPKSPSEMLLVQGKKAGTVQTTLACASELIASTTDIRNFHEYIRVCREWFQICSARDKGPETFLSSFGKSTALRLGFDGLDTWLDLMRYPECRDFSAELFERHTTTSVTGKADPASIVTDYLSYKGESDVARKWASSRAPVILRPDGDTFRYVTPAYMPAMMEGECWPKNEDELKIITLS</sequence>
<proteinExistence type="predicted"/>
<dbReference type="InterPro" id="IPR052895">
    <property type="entry name" value="HetReg/Transcr_Mod"/>
</dbReference>
<dbReference type="PANTHER" id="PTHR24148:SF64">
    <property type="entry name" value="HETEROKARYON INCOMPATIBILITY DOMAIN-CONTAINING PROTEIN"/>
    <property type="match status" value="1"/>
</dbReference>
<protein>
    <submittedName>
        <fullName evidence="1">Het-domain-containing protein</fullName>
    </submittedName>
</protein>
<dbReference type="RefSeq" id="XP_066719930.1">
    <property type="nucleotide sequence ID" value="XM_066854075.1"/>
</dbReference>
<keyword evidence="2" id="KW-1185">Reference proteome</keyword>
<accession>A0ABR1W9J9</accession>
<dbReference type="Proteomes" id="UP001480595">
    <property type="component" value="Unassembled WGS sequence"/>
</dbReference>
<evidence type="ECO:0000313" key="2">
    <source>
        <dbReference type="Proteomes" id="UP001480595"/>
    </source>
</evidence>
<evidence type="ECO:0000313" key="1">
    <source>
        <dbReference type="EMBL" id="KAK8078859.1"/>
    </source>
</evidence>
<comment type="caution">
    <text evidence="1">The sequence shown here is derived from an EMBL/GenBank/DDBJ whole genome shotgun (WGS) entry which is preliminary data.</text>
</comment>
<dbReference type="EMBL" id="JAQQWL010000003">
    <property type="protein sequence ID" value="KAK8078859.1"/>
    <property type="molecule type" value="Genomic_DNA"/>
</dbReference>
<dbReference type="GeneID" id="92087138"/>
<dbReference type="PANTHER" id="PTHR24148">
    <property type="entry name" value="ANKYRIN REPEAT DOMAIN-CONTAINING PROTEIN 39 HOMOLOG-RELATED"/>
    <property type="match status" value="1"/>
</dbReference>
<reference evidence="1 2" key="1">
    <citation type="submission" date="2023-01" db="EMBL/GenBank/DDBJ databases">
        <title>Analysis of 21 Apiospora genomes using comparative genomics revels a genus with tremendous synthesis potential of carbohydrate active enzymes and secondary metabolites.</title>
        <authorList>
            <person name="Sorensen T."/>
        </authorList>
    </citation>
    <scope>NUCLEOTIDE SEQUENCE [LARGE SCALE GENOMIC DNA]</scope>
    <source>
        <strain evidence="1 2">CBS 135458</strain>
    </source>
</reference>
<name>A0ABR1W9J9_9PEZI</name>